<protein>
    <submittedName>
        <fullName evidence="1">Photosystem II CP47 chlorophyll apoprotein</fullName>
    </submittedName>
</protein>
<reference evidence="1" key="1">
    <citation type="submission" date="2015-07" db="EMBL/GenBank/DDBJ databases">
        <title>Transcriptome Assembly of Anthurium amnicola.</title>
        <authorList>
            <person name="Suzuki J."/>
        </authorList>
    </citation>
    <scope>NUCLEOTIDE SEQUENCE</scope>
</reference>
<feature type="non-terminal residue" evidence="1">
    <location>
        <position position="1"/>
    </location>
</feature>
<feature type="non-terminal residue" evidence="1">
    <location>
        <position position="100"/>
    </location>
</feature>
<proteinExistence type="predicted"/>
<accession>A0A1D1XKM9</accession>
<gene>
    <name evidence="1" type="primary">psbB_2</name>
    <name evidence="1" type="ORF">g.5141</name>
</gene>
<name>A0A1D1XKM9_9ARAE</name>
<dbReference type="EMBL" id="GDJX01025007">
    <property type="protein sequence ID" value="JAT42929.1"/>
    <property type="molecule type" value="Transcribed_RNA"/>
</dbReference>
<dbReference type="AlphaFoldDB" id="A0A1D1XKM9"/>
<sequence length="100" mass="10733">LQAEAEEGTLVTRGRREAVQPHHPVRRRVLECCSQASRAAEVWQELQAEVDKLPETGPQKGGLFTGGGGFDHQLAPGLGQQVVTDCCAAAGENGQRDQEL</sequence>
<organism evidence="1">
    <name type="scientific">Anthurium amnicola</name>
    <dbReference type="NCBI Taxonomy" id="1678845"/>
    <lineage>
        <taxon>Eukaryota</taxon>
        <taxon>Viridiplantae</taxon>
        <taxon>Streptophyta</taxon>
        <taxon>Embryophyta</taxon>
        <taxon>Tracheophyta</taxon>
        <taxon>Spermatophyta</taxon>
        <taxon>Magnoliopsida</taxon>
        <taxon>Liliopsida</taxon>
        <taxon>Araceae</taxon>
        <taxon>Pothoideae</taxon>
        <taxon>Potheae</taxon>
        <taxon>Anthurium</taxon>
    </lineage>
</organism>
<evidence type="ECO:0000313" key="1">
    <source>
        <dbReference type="EMBL" id="JAT42929.1"/>
    </source>
</evidence>